<evidence type="ECO:0000313" key="2">
    <source>
        <dbReference type="Proteomes" id="UP000597444"/>
    </source>
</evidence>
<evidence type="ECO:0008006" key="3">
    <source>
        <dbReference type="Google" id="ProtNLM"/>
    </source>
</evidence>
<keyword evidence="2" id="KW-1185">Reference proteome</keyword>
<organism evidence="1 2">
    <name type="scientific">Reticulibacter mediterranei</name>
    <dbReference type="NCBI Taxonomy" id="2778369"/>
    <lineage>
        <taxon>Bacteria</taxon>
        <taxon>Bacillati</taxon>
        <taxon>Chloroflexota</taxon>
        <taxon>Ktedonobacteria</taxon>
        <taxon>Ktedonobacterales</taxon>
        <taxon>Reticulibacteraceae</taxon>
        <taxon>Reticulibacter</taxon>
    </lineage>
</organism>
<gene>
    <name evidence="1" type="ORF">KSF_001910</name>
</gene>
<reference evidence="1" key="1">
    <citation type="submission" date="2020-10" db="EMBL/GenBank/DDBJ databases">
        <title>Taxonomic study of unclassified bacteria belonging to the class Ktedonobacteria.</title>
        <authorList>
            <person name="Yabe S."/>
            <person name="Wang C.M."/>
            <person name="Zheng Y."/>
            <person name="Sakai Y."/>
            <person name="Cavaletti L."/>
            <person name="Monciardini P."/>
            <person name="Donadio S."/>
        </authorList>
    </citation>
    <scope>NUCLEOTIDE SEQUENCE</scope>
    <source>
        <strain evidence="1">ID150040</strain>
    </source>
</reference>
<protein>
    <recommendedName>
        <fullName evidence="3">IS630 family transposase</fullName>
    </recommendedName>
</protein>
<dbReference type="AlphaFoldDB" id="A0A8J3MZ75"/>
<proteinExistence type="predicted"/>
<dbReference type="EMBL" id="BNJK01000001">
    <property type="protein sequence ID" value="GHO90143.1"/>
    <property type="molecule type" value="Genomic_DNA"/>
</dbReference>
<evidence type="ECO:0000313" key="1">
    <source>
        <dbReference type="EMBL" id="GHO90143.1"/>
    </source>
</evidence>
<sequence>MAEIELSVLARQCLHRRFATLEEISQEVQAWQQERNQAQATINWRFTAADARIKLKRLYPSIDA</sequence>
<accession>A0A8J3MZ75</accession>
<name>A0A8J3MZ75_9CHLR</name>
<dbReference type="Proteomes" id="UP000597444">
    <property type="component" value="Unassembled WGS sequence"/>
</dbReference>
<dbReference type="RefSeq" id="WP_220201138.1">
    <property type="nucleotide sequence ID" value="NZ_BNJK01000001.1"/>
</dbReference>
<comment type="caution">
    <text evidence="1">The sequence shown here is derived from an EMBL/GenBank/DDBJ whole genome shotgun (WGS) entry which is preliminary data.</text>
</comment>